<comment type="caution">
    <text evidence="4">The sequence shown here is derived from an EMBL/GenBank/DDBJ whole genome shotgun (WGS) entry which is preliminary data.</text>
</comment>
<dbReference type="PROSITE" id="PS50004">
    <property type="entry name" value="C2"/>
    <property type="match status" value="1"/>
</dbReference>
<keyword evidence="2" id="KW-0732">Signal</keyword>
<dbReference type="InterPro" id="IPR035892">
    <property type="entry name" value="C2_domain_sf"/>
</dbReference>
<protein>
    <recommendedName>
        <fullName evidence="3">C2 domain-containing protein</fullName>
    </recommendedName>
</protein>
<feature type="signal peptide" evidence="2">
    <location>
        <begin position="1"/>
        <end position="21"/>
    </location>
</feature>
<dbReference type="AlphaFoldDB" id="A0AA36M5Z0"/>
<sequence>MFTSRLLFLIISNYILLIIYSCCMQRQRTNSLPSGRSDHECNNPELRFDQILTHFSFLRINIDSIILPQANELIERLYNEGSLYGFNLEYQFPCLESISKSLKAAVRIPAKSFTMTEIQFRHKRVVLLRMNQDIIPFWNRKHLILRLHVQLNTRGKFSTRLLAECSIPLVELLIPPFCICRDFNFRPARGMTFEGSALIRIDLGSRDRKLMETLKELRDPLLESTYVVHGVGTENVAESQRKDSASQTSENRPPSRIASPRITPRVGAAPFRERIPSNFTDTSDSVFEYPSRTKPHVQLSQRLPESGREFRPAIRSDTSSTARERERLTPQGKSFMQLTVHEARGLPPVQDERNRYVSPNTYVSVLGRDGELRSSICERSRRPLWNWTSRFYVCGERRNLLVKIFHRDNEGDKLLGFVSLPLPIEEAKRVDYEMVDLSGRAGANGEVPVLTMSMETYDRDGSRTSSYSDGLSASSRITSPHIRPFSSCSARETSPRQEPIITATREELAENLRRNIAELDRLMRNIK</sequence>
<feature type="domain" description="C2" evidence="3">
    <location>
        <begin position="315"/>
        <end position="439"/>
    </location>
</feature>
<evidence type="ECO:0000256" key="1">
    <source>
        <dbReference type="SAM" id="MobiDB-lite"/>
    </source>
</evidence>
<dbReference type="Proteomes" id="UP001176961">
    <property type="component" value="Unassembled WGS sequence"/>
</dbReference>
<dbReference type="Gene3D" id="2.60.40.150">
    <property type="entry name" value="C2 domain"/>
    <property type="match status" value="1"/>
</dbReference>
<keyword evidence="5" id="KW-1185">Reference proteome</keyword>
<reference evidence="4" key="1">
    <citation type="submission" date="2023-07" db="EMBL/GenBank/DDBJ databases">
        <authorList>
            <consortium name="CYATHOMIX"/>
        </authorList>
    </citation>
    <scope>NUCLEOTIDE SEQUENCE</scope>
    <source>
        <strain evidence="4">N/A</strain>
    </source>
</reference>
<name>A0AA36M5Z0_CYLNA</name>
<evidence type="ECO:0000259" key="3">
    <source>
        <dbReference type="PROSITE" id="PS50004"/>
    </source>
</evidence>
<dbReference type="Pfam" id="PF00168">
    <property type="entry name" value="C2"/>
    <property type="match status" value="1"/>
</dbReference>
<organism evidence="4 5">
    <name type="scientific">Cylicocyclus nassatus</name>
    <name type="common">Nematode worm</name>
    <dbReference type="NCBI Taxonomy" id="53992"/>
    <lineage>
        <taxon>Eukaryota</taxon>
        <taxon>Metazoa</taxon>
        <taxon>Ecdysozoa</taxon>
        <taxon>Nematoda</taxon>
        <taxon>Chromadorea</taxon>
        <taxon>Rhabditida</taxon>
        <taxon>Rhabditina</taxon>
        <taxon>Rhabditomorpha</taxon>
        <taxon>Strongyloidea</taxon>
        <taxon>Strongylidae</taxon>
        <taxon>Cylicocyclus</taxon>
    </lineage>
</organism>
<proteinExistence type="predicted"/>
<dbReference type="SUPFAM" id="SSF49562">
    <property type="entry name" value="C2 domain (Calcium/lipid-binding domain, CaLB)"/>
    <property type="match status" value="1"/>
</dbReference>
<feature type="chain" id="PRO_5041331602" description="C2 domain-containing protein" evidence="2">
    <location>
        <begin position="22"/>
        <end position="527"/>
    </location>
</feature>
<accession>A0AA36M5Z0</accession>
<evidence type="ECO:0000313" key="4">
    <source>
        <dbReference type="EMBL" id="CAJ0598147.1"/>
    </source>
</evidence>
<dbReference type="InterPro" id="IPR000008">
    <property type="entry name" value="C2_dom"/>
</dbReference>
<gene>
    <name evidence="4" type="ORF">CYNAS_LOCUS10130</name>
</gene>
<evidence type="ECO:0000256" key="2">
    <source>
        <dbReference type="SAM" id="SignalP"/>
    </source>
</evidence>
<feature type="compositionally biased region" description="Basic and acidic residues" evidence="1">
    <location>
        <begin position="305"/>
        <end position="314"/>
    </location>
</feature>
<feature type="region of interest" description="Disordered" evidence="1">
    <location>
        <begin position="233"/>
        <end position="326"/>
    </location>
</feature>
<dbReference type="PROSITE" id="PS51257">
    <property type="entry name" value="PROKAR_LIPOPROTEIN"/>
    <property type="match status" value="1"/>
</dbReference>
<dbReference type="EMBL" id="CATQJL010000223">
    <property type="protein sequence ID" value="CAJ0598147.1"/>
    <property type="molecule type" value="Genomic_DNA"/>
</dbReference>
<evidence type="ECO:0000313" key="5">
    <source>
        <dbReference type="Proteomes" id="UP001176961"/>
    </source>
</evidence>